<dbReference type="EMBL" id="VUNG01000002">
    <property type="protein sequence ID" value="MST83290.1"/>
    <property type="molecule type" value="Genomic_DNA"/>
</dbReference>
<protein>
    <recommendedName>
        <fullName evidence="3">Type II toxin-antitoxin system YafQ family toxin</fullName>
    </recommendedName>
</protein>
<reference evidence="1 2" key="1">
    <citation type="submission" date="2019-08" db="EMBL/GenBank/DDBJ databases">
        <title>In-depth cultivation of the pig gut microbiome towards novel bacterial diversity and tailored functional studies.</title>
        <authorList>
            <person name="Wylensek D."/>
            <person name="Hitch T.C.A."/>
            <person name="Clavel T."/>
        </authorList>
    </citation>
    <scope>NUCLEOTIDE SEQUENCE [LARGE SCALE GENOMIC DNA]</scope>
    <source>
        <strain evidence="1 2">LKV-178-WT-2A</strain>
    </source>
</reference>
<sequence>MLLIWIEGDIIGLLRLGSHSDLFGSGRKR</sequence>
<evidence type="ECO:0000313" key="1">
    <source>
        <dbReference type="EMBL" id="MST83290.1"/>
    </source>
</evidence>
<keyword evidence="2" id="KW-1185">Reference proteome</keyword>
<gene>
    <name evidence="1" type="ORF">FYJ73_01070</name>
</gene>
<evidence type="ECO:0008006" key="3">
    <source>
        <dbReference type="Google" id="ProtNLM"/>
    </source>
</evidence>
<organism evidence="1 2">
    <name type="scientific">Hallella mizrahii</name>
    <dbReference type="NCBI Taxonomy" id="2606637"/>
    <lineage>
        <taxon>Bacteria</taxon>
        <taxon>Pseudomonadati</taxon>
        <taxon>Bacteroidota</taxon>
        <taxon>Bacteroidia</taxon>
        <taxon>Bacteroidales</taxon>
        <taxon>Prevotellaceae</taxon>
        <taxon>Hallella</taxon>
    </lineage>
</organism>
<name>A0A7K0KCZ8_9BACT</name>
<comment type="caution">
    <text evidence="1">The sequence shown here is derived from an EMBL/GenBank/DDBJ whole genome shotgun (WGS) entry which is preliminary data.</text>
</comment>
<evidence type="ECO:0000313" key="2">
    <source>
        <dbReference type="Proteomes" id="UP000438914"/>
    </source>
</evidence>
<dbReference type="AlphaFoldDB" id="A0A7K0KCZ8"/>
<accession>A0A7K0KCZ8</accession>
<proteinExistence type="predicted"/>
<dbReference type="Proteomes" id="UP000438914">
    <property type="component" value="Unassembled WGS sequence"/>
</dbReference>